<dbReference type="InterPro" id="IPR018357">
    <property type="entry name" value="Hexapep_transf_CS"/>
</dbReference>
<dbReference type="InterPro" id="IPR051159">
    <property type="entry name" value="Hexapeptide_acetyltransf"/>
</dbReference>
<accession>A0A1G7VTZ9</accession>
<name>A0A1G7VTZ9_9BACT</name>
<protein>
    <submittedName>
        <fullName evidence="4">Transferase hexapeptide (Six repeat-containing protein)</fullName>
    </submittedName>
</protein>
<keyword evidence="3" id="KW-0012">Acyltransferase</keyword>
<dbReference type="EMBL" id="FNCQ01000006">
    <property type="protein sequence ID" value="SDG63018.1"/>
    <property type="molecule type" value="Genomic_DNA"/>
</dbReference>
<proteinExistence type="predicted"/>
<dbReference type="PROSITE" id="PS00101">
    <property type="entry name" value="HEXAPEP_TRANSFERASES"/>
    <property type="match status" value="1"/>
</dbReference>
<dbReference type="GO" id="GO:0016746">
    <property type="term" value="F:acyltransferase activity"/>
    <property type="evidence" value="ECO:0007669"/>
    <property type="project" value="UniProtKB-KW"/>
</dbReference>
<dbReference type="SUPFAM" id="SSF51161">
    <property type="entry name" value="Trimeric LpxA-like enzymes"/>
    <property type="match status" value="1"/>
</dbReference>
<keyword evidence="5" id="KW-1185">Reference proteome</keyword>
<evidence type="ECO:0000256" key="2">
    <source>
        <dbReference type="ARBA" id="ARBA00022737"/>
    </source>
</evidence>
<dbReference type="CDD" id="cd04647">
    <property type="entry name" value="LbH_MAT_like"/>
    <property type="match status" value="1"/>
</dbReference>
<keyword evidence="1 4" id="KW-0808">Transferase</keyword>
<evidence type="ECO:0000256" key="1">
    <source>
        <dbReference type="ARBA" id="ARBA00022679"/>
    </source>
</evidence>
<keyword evidence="2" id="KW-0677">Repeat</keyword>
<dbReference type="InterPro" id="IPR011004">
    <property type="entry name" value="Trimer_LpxA-like_sf"/>
</dbReference>
<dbReference type="AlphaFoldDB" id="A0A1G7VTZ9"/>
<dbReference type="PANTHER" id="PTHR23416">
    <property type="entry name" value="SIALIC ACID SYNTHASE-RELATED"/>
    <property type="match status" value="1"/>
</dbReference>
<sequence length="195" mass="21430">MNMIWLKLHNIRGYLRIKVNIVRAVWLRLVVQESGRLKSVGKIGLLEGPQYIKIGEGTKFCDGVYLTAWRIKDAPILEIGKNCEFGTSNHITCSNKIKIGNNCLTGKWVTITDNSHGQTIFEDMTKSPLVRKVISKGPVIIDDNVWIGDKATILPSVHIGEGAIVGANSVVSKDVPPYAVVAGNPAKIIKQTKNE</sequence>
<dbReference type="Proteomes" id="UP000198779">
    <property type="component" value="Unassembled WGS sequence"/>
</dbReference>
<gene>
    <name evidence="4" type="ORF">SAMN04487901_106120</name>
</gene>
<dbReference type="PANTHER" id="PTHR23416:SF78">
    <property type="entry name" value="LIPOPOLYSACCHARIDE BIOSYNTHESIS O-ACETYL TRANSFERASE WBBJ-RELATED"/>
    <property type="match status" value="1"/>
</dbReference>
<evidence type="ECO:0000313" key="5">
    <source>
        <dbReference type="Proteomes" id="UP000198779"/>
    </source>
</evidence>
<evidence type="ECO:0000313" key="4">
    <source>
        <dbReference type="EMBL" id="SDG63018.1"/>
    </source>
</evidence>
<organism evidence="4 5">
    <name type="scientific">Prevotella communis</name>
    <dbReference type="NCBI Taxonomy" id="2913614"/>
    <lineage>
        <taxon>Bacteria</taxon>
        <taxon>Pseudomonadati</taxon>
        <taxon>Bacteroidota</taxon>
        <taxon>Bacteroidia</taxon>
        <taxon>Bacteroidales</taxon>
        <taxon>Prevotellaceae</taxon>
        <taxon>Prevotella</taxon>
    </lineage>
</organism>
<dbReference type="Gene3D" id="2.160.10.10">
    <property type="entry name" value="Hexapeptide repeat proteins"/>
    <property type="match status" value="1"/>
</dbReference>
<dbReference type="Pfam" id="PF00132">
    <property type="entry name" value="Hexapep"/>
    <property type="match status" value="1"/>
</dbReference>
<dbReference type="InterPro" id="IPR001451">
    <property type="entry name" value="Hexapep"/>
</dbReference>
<dbReference type="STRING" id="645274.SAMN04487901_106120"/>
<evidence type="ECO:0000256" key="3">
    <source>
        <dbReference type="ARBA" id="ARBA00023315"/>
    </source>
</evidence>
<reference evidence="5" key="1">
    <citation type="submission" date="2016-10" db="EMBL/GenBank/DDBJ databases">
        <authorList>
            <person name="Varghese N."/>
            <person name="Submissions S."/>
        </authorList>
    </citation>
    <scope>NUCLEOTIDE SEQUENCE [LARGE SCALE GENOMIC DNA]</scope>
    <source>
        <strain evidence="5">BP1-148</strain>
    </source>
</reference>